<dbReference type="PANTHER" id="PTHR13140">
    <property type="entry name" value="MYOSIN"/>
    <property type="match status" value="1"/>
</dbReference>
<dbReference type="Pfam" id="PF02736">
    <property type="entry name" value="Myosin_N"/>
    <property type="match status" value="1"/>
</dbReference>
<dbReference type="GO" id="GO:0005737">
    <property type="term" value="C:cytoplasm"/>
    <property type="evidence" value="ECO:0007669"/>
    <property type="project" value="TreeGrafter"/>
</dbReference>
<evidence type="ECO:0000259" key="10">
    <source>
        <dbReference type="PROSITE" id="PS51456"/>
    </source>
</evidence>
<dbReference type="OrthoDB" id="10055605at2759"/>
<comment type="caution">
    <text evidence="9">Lacks conserved residue(s) required for the propagation of feature annotation.</text>
</comment>
<evidence type="ECO:0000256" key="4">
    <source>
        <dbReference type="ARBA" id="ARBA00022860"/>
    </source>
</evidence>
<dbReference type="GO" id="GO:0016459">
    <property type="term" value="C:myosin complex"/>
    <property type="evidence" value="ECO:0007669"/>
    <property type="project" value="UniProtKB-KW"/>
</dbReference>
<keyword evidence="2 9" id="KW-0547">Nucleotide-binding</keyword>
<dbReference type="SMART" id="SM00242">
    <property type="entry name" value="MYSc"/>
    <property type="match status" value="1"/>
</dbReference>
<dbReference type="GO" id="GO:0005524">
    <property type="term" value="F:ATP binding"/>
    <property type="evidence" value="ECO:0007669"/>
    <property type="project" value="UniProtKB-UniRule"/>
</dbReference>
<protein>
    <submittedName>
        <fullName evidence="12">Mhc</fullName>
    </submittedName>
</protein>
<evidence type="ECO:0000256" key="6">
    <source>
        <dbReference type="ARBA" id="ARBA00023123"/>
    </source>
</evidence>
<evidence type="ECO:0000256" key="1">
    <source>
        <dbReference type="ARBA" id="ARBA00008314"/>
    </source>
</evidence>
<keyword evidence="8 9" id="KW-0009">Actin-binding</keyword>
<dbReference type="GO" id="GO:0016020">
    <property type="term" value="C:membrane"/>
    <property type="evidence" value="ECO:0007669"/>
    <property type="project" value="TreeGrafter"/>
</dbReference>
<dbReference type="FunFam" id="3.40.850.10:FF:000101">
    <property type="entry name" value="Slow myosin heavy chain 2"/>
    <property type="match status" value="1"/>
</dbReference>
<gene>
    <name evidence="12" type="ORF">EB796_022302</name>
</gene>
<dbReference type="PROSITE" id="PS51844">
    <property type="entry name" value="SH3_LIKE"/>
    <property type="match status" value="1"/>
</dbReference>
<accession>A0A7J7IZS4</accession>
<comment type="caution">
    <text evidence="12">The sequence shown here is derived from an EMBL/GenBank/DDBJ whole genome shotgun (WGS) entry which is preliminary data.</text>
</comment>
<dbReference type="PROSITE" id="PS51456">
    <property type="entry name" value="MYOSIN_MOTOR"/>
    <property type="match status" value="1"/>
</dbReference>
<dbReference type="Proteomes" id="UP000593567">
    <property type="component" value="Unassembled WGS sequence"/>
</dbReference>
<evidence type="ECO:0000259" key="11">
    <source>
        <dbReference type="PROSITE" id="PS51844"/>
    </source>
</evidence>
<keyword evidence="3 9" id="KW-0067">ATP-binding</keyword>
<feature type="binding site" evidence="9">
    <location>
        <begin position="177"/>
        <end position="184"/>
    </location>
    <ligand>
        <name>ATP</name>
        <dbReference type="ChEBI" id="CHEBI:30616"/>
    </ligand>
</feature>
<dbReference type="Gene3D" id="3.40.850.10">
    <property type="entry name" value="Kinesin motor domain"/>
    <property type="match status" value="1"/>
</dbReference>
<reference evidence="12" key="1">
    <citation type="submission" date="2020-06" db="EMBL/GenBank/DDBJ databases">
        <title>Draft genome of Bugula neritina, a colonial animal packing powerful symbionts and potential medicines.</title>
        <authorList>
            <person name="Rayko M."/>
        </authorList>
    </citation>
    <scope>NUCLEOTIDE SEQUENCE [LARGE SCALE GENOMIC DNA]</scope>
    <source>
        <strain evidence="12">Kwan_BN1</strain>
    </source>
</reference>
<keyword evidence="6 9" id="KW-0518">Myosin</keyword>
<dbReference type="FunFam" id="2.30.30.360:FF:000001">
    <property type="entry name" value="Myosin heavy chain"/>
    <property type="match status" value="1"/>
</dbReference>
<evidence type="ECO:0000256" key="9">
    <source>
        <dbReference type="PROSITE-ProRule" id="PRU00782"/>
    </source>
</evidence>
<keyword evidence="5" id="KW-0175">Coiled coil</keyword>
<evidence type="ECO:0000256" key="3">
    <source>
        <dbReference type="ARBA" id="ARBA00022840"/>
    </source>
</evidence>
<name>A0A7J7IZS4_BUGNE</name>
<dbReference type="EMBL" id="VXIV02003233">
    <property type="protein sequence ID" value="KAF6019412.1"/>
    <property type="molecule type" value="Genomic_DNA"/>
</dbReference>
<dbReference type="GO" id="GO:0005516">
    <property type="term" value="F:calmodulin binding"/>
    <property type="evidence" value="ECO:0007669"/>
    <property type="project" value="UniProtKB-KW"/>
</dbReference>
<dbReference type="InterPro" id="IPR001609">
    <property type="entry name" value="Myosin_head_motor_dom-like"/>
</dbReference>
<dbReference type="PANTHER" id="PTHR13140:SF857">
    <property type="entry name" value="MYOSIN-11"/>
    <property type="match status" value="1"/>
</dbReference>
<evidence type="ECO:0000256" key="5">
    <source>
        <dbReference type="ARBA" id="ARBA00023054"/>
    </source>
</evidence>
<dbReference type="PRINTS" id="PR00193">
    <property type="entry name" value="MYOSINHEAVY"/>
</dbReference>
<proteinExistence type="inferred from homology"/>
<feature type="domain" description="Myosin motor" evidence="10">
    <location>
        <begin position="84"/>
        <end position="277"/>
    </location>
</feature>
<dbReference type="SUPFAM" id="SSF52540">
    <property type="entry name" value="P-loop containing nucleoside triphosphate hydrolases"/>
    <property type="match status" value="1"/>
</dbReference>
<organism evidence="12 13">
    <name type="scientific">Bugula neritina</name>
    <name type="common">Brown bryozoan</name>
    <name type="synonym">Sertularia neritina</name>
    <dbReference type="NCBI Taxonomy" id="10212"/>
    <lineage>
        <taxon>Eukaryota</taxon>
        <taxon>Metazoa</taxon>
        <taxon>Spiralia</taxon>
        <taxon>Lophotrochozoa</taxon>
        <taxon>Bryozoa</taxon>
        <taxon>Gymnolaemata</taxon>
        <taxon>Cheilostomatida</taxon>
        <taxon>Flustrina</taxon>
        <taxon>Buguloidea</taxon>
        <taxon>Bugulidae</taxon>
        <taxon>Bugula</taxon>
    </lineage>
</organism>
<dbReference type="Gene3D" id="2.30.30.360">
    <property type="entry name" value="Myosin S1 fragment, N-terminal"/>
    <property type="match status" value="1"/>
</dbReference>
<evidence type="ECO:0000256" key="7">
    <source>
        <dbReference type="ARBA" id="ARBA00023175"/>
    </source>
</evidence>
<dbReference type="GO" id="GO:0000146">
    <property type="term" value="F:microfilament motor activity"/>
    <property type="evidence" value="ECO:0007669"/>
    <property type="project" value="TreeGrafter"/>
</dbReference>
<keyword evidence="13" id="KW-1185">Reference proteome</keyword>
<dbReference type="GO" id="GO:0051015">
    <property type="term" value="F:actin filament binding"/>
    <property type="evidence" value="ECO:0007669"/>
    <property type="project" value="InterPro"/>
</dbReference>
<evidence type="ECO:0000313" key="12">
    <source>
        <dbReference type="EMBL" id="KAF6019412.1"/>
    </source>
</evidence>
<comment type="similarity">
    <text evidence="1 9">Belongs to the TRAFAC class myosin-kinesin ATPase superfamily. Myosin family.</text>
</comment>
<evidence type="ECO:0000256" key="2">
    <source>
        <dbReference type="ARBA" id="ARBA00022741"/>
    </source>
</evidence>
<dbReference type="InterPro" id="IPR027417">
    <property type="entry name" value="P-loop_NTPase"/>
</dbReference>
<sequence length="277" mass="31286">MAYDPNYAPWKEYLAIDRKALIKEQGTTPFDGKKACFVPDEKDGFVVADIVSSKGDEITVQIQGAGQKTVNKDVVHQRNPPKFEKCEDMSNLTYLSEAAILHNLRSRYICNRIYTYSGLFCVAINPYRRFPIYTQDVIDSYKGKRRNETPPHIFAVADNAYSDMLIDRENQSILITGESGAGKTENTKKVISYFANVAAATKKGDEEEKSKGSLEDQIVQANPVLEAYGNAKTTRNNNSSRFTVVVAITYDLPYTLPDVIPCQLHGKVHQNSLWYYW</sequence>
<dbReference type="AlphaFoldDB" id="A0A7J7IZS4"/>
<dbReference type="Pfam" id="PF00063">
    <property type="entry name" value="Myosin_head"/>
    <property type="match status" value="1"/>
</dbReference>
<dbReference type="GO" id="GO:0007015">
    <property type="term" value="P:actin filament organization"/>
    <property type="evidence" value="ECO:0007669"/>
    <property type="project" value="TreeGrafter"/>
</dbReference>
<dbReference type="InterPro" id="IPR008989">
    <property type="entry name" value="Myosin_S1_N"/>
</dbReference>
<dbReference type="InterPro" id="IPR004009">
    <property type="entry name" value="SH3_Myosin"/>
</dbReference>
<feature type="domain" description="Myosin N-terminal SH3-like" evidence="11">
    <location>
        <begin position="31"/>
        <end position="80"/>
    </location>
</feature>
<evidence type="ECO:0000256" key="8">
    <source>
        <dbReference type="ARBA" id="ARBA00023203"/>
    </source>
</evidence>
<dbReference type="InterPro" id="IPR036961">
    <property type="entry name" value="Kinesin_motor_dom_sf"/>
</dbReference>
<evidence type="ECO:0000313" key="13">
    <source>
        <dbReference type="Proteomes" id="UP000593567"/>
    </source>
</evidence>
<keyword evidence="7 9" id="KW-0505">Motor protein</keyword>
<keyword evidence="4" id="KW-0112">Calmodulin-binding</keyword>